<name>A0ABM9FYX8_9BACL</name>
<keyword evidence="3" id="KW-1185">Reference proteome</keyword>
<feature type="domain" description="Integron-associated effector binding protein" evidence="1">
    <location>
        <begin position="4"/>
        <end position="74"/>
    </location>
</feature>
<gene>
    <name evidence="2" type="ORF">WJ0W_001701</name>
</gene>
<protein>
    <submittedName>
        <fullName evidence="2">Effector binding domain-containing protein</fullName>
    </submittedName>
</protein>
<evidence type="ECO:0000313" key="3">
    <source>
        <dbReference type="Proteomes" id="UP001154322"/>
    </source>
</evidence>
<dbReference type="SUPFAM" id="SSF55136">
    <property type="entry name" value="Probable bacterial effector-binding domain"/>
    <property type="match status" value="1"/>
</dbReference>
<proteinExistence type="predicted"/>
<dbReference type="Gene3D" id="3.20.80.10">
    <property type="entry name" value="Regulatory factor, effector binding domain"/>
    <property type="match status" value="1"/>
</dbReference>
<evidence type="ECO:0000313" key="2">
    <source>
        <dbReference type="EMBL" id="CAH8244466.1"/>
    </source>
</evidence>
<reference evidence="2" key="1">
    <citation type="submission" date="2022-06" db="EMBL/GenBank/DDBJ databases">
        <authorList>
            <person name="Dietemann V."/>
            <person name="Ory F."/>
            <person name="Dainat B."/>
            <person name="Oberhansli S."/>
        </authorList>
    </citation>
    <scope>NUCLEOTIDE SEQUENCE</scope>
    <source>
        <strain evidence="2">Ena-SAMPLE-TAB-26-04-2022-14:26:32:270-5432</strain>
    </source>
</reference>
<accession>A0ABM9FYX8</accession>
<dbReference type="InterPro" id="IPR011256">
    <property type="entry name" value="Reg_factor_effector_dom_sf"/>
</dbReference>
<dbReference type="Proteomes" id="UP001154322">
    <property type="component" value="Unassembled WGS sequence"/>
</dbReference>
<organism evidence="2 3">
    <name type="scientific">Paenibacillus melissococcoides</name>
    <dbReference type="NCBI Taxonomy" id="2912268"/>
    <lineage>
        <taxon>Bacteria</taxon>
        <taxon>Bacillati</taxon>
        <taxon>Bacillota</taxon>
        <taxon>Bacilli</taxon>
        <taxon>Bacillales</taxon>
        <taxon>Paenibacillaceae</taxon>
        <taxon>Paenibacillus</taxon>
    </lineage>
</organism>
<dbReference type="InterPro" id="IPR029441">
    <property type="entry name" value="Cass2"/>
</dbReference>
<sequence length="77" mass="8937">MIGLTIPTQRYAPFTCTGPMAQVSGFYVRCFDWIRQEVYEKNVAVLGLESYDQRYHPAIDDPDRETNAFEIYIPLQS</sequence>
<evidence type="ECO:0000259" key="1">
    <source>
        <dbReference type="Pfam" id="PF14526"/>
    </source>
</evidence>
<comment type="caution">
    <text evidence="2">The sequence shown here is derived from an EMBL/GenBank/DDBJ whole genome shotgun (WGS) entry which is preliminary data.</text>
</comment>
<dbReference type="Pfam" id="PF14526">
    <property type="entry name" value="Cass2"/>
    <property type="match status" value="1"/>
</dbReference>
<dbReference type="EMBL" id="CALYLO010000002">
    <property type="protein sequence ID" value="CAH8244466.1"/>
    <property type="molecule type" value="Genomic_DNA"/>
</dbReference>